<dbReference type="RefSeq" id="WP_024626478.1">
    <property type="nucleotide sequence ID" value="NZ_AYGX02000082.1"/>
</dbReference>
<keyword evidence="3" id="KW-0804">Transcription</keyword>
<gene>
    <name evidence="5" type="ORF">DY78_GL000142</name>
</gene>
<evidence type="ECO:0000256" key="2">
    <source>
        <dbReference type="ARBA" id="ARBA00023125"/>
    </source>
</evidence>
<keyword evidence="6" id="KW-1185">Reference proteome</keyword>
<reference evidence="5 6" key="1">
    <citation type="journal article" date="2015" name="Genome Announc.">
        <title>Expanding the biotechnology potential of lactobacilli through comparative genomics of 213 strains and associated genera.</title>
        <authorList>
            <person name="Sun Z."/>
            <person name="Harris H.M."/>
            <person name="McCann A."/>
            <person name="Guo C."/>
            <person name="Argimon S."/>
            <person name="Zhang W."/>
            <person name="Yang X."/>
            <person name="Jeffery I.B."/>
            <person name="Cooney J.C."/>
            <person name="Kagawa T.F."/>
            <person name="Liu W."/>
            <person name="Song Y."/>
            <person name="Salvetti E."/>
            <person name="Wrobel A."/>
            <person name="Rasinkangas P."/>
            <person name="Parkhill J."/>
            <person name="Rea M.C."/>
            <person name="O'Sullivan O."/>
            <person name="Ritari J."/>
            <person name="Douillard F.P."/>
            <person name="Paul Ross R."/>
            <person name="Yang R."/>
            <person name="Briner A.E."/>
            <person name="Felis G.E."/>
            <person name="de Vos W.M."/>
            <person name="Barrangou R."/>
            <person name="Klaenhammer T.R."/>
            <person name="Caufield P.W."/>
            <person name="Cui Y."/>
            <person name="Zhang H."/>
            <person name="O'Toole P.W."/>
        </authorList>
    </citation>
    <scope>NUCLEOTIDE SEQUENCE [LARGE SCALE GENOMIC DNA]</scope>
    <source>
        <strain evidence="5 6">DSM 21115</strain>
    </source>
</reference>
<sequence length="235" mass="27007">MANILPLYQSMLNELIRQIESGELAENTKLPSEQKLGEMYHVSRITVRRALSELERKQYIYKKQGQGSFVLQKDDADIGIHYLNVRQAIINMGATPKVKLEHFSLLVDGQNSTIRSELGLNADDYLYQMQYMFYADDQPVFDETVYLPFNRFPKIFRSEITNNDLVPFLVKKYGLTADFFTHTQAGLITKDNRQLFQLNVGDPLVKVQTSGIEKQEVIFYSTATVVGDLIMYIIS</sequence>
<dbReference type="Pfam" id="PF00392">
    <property type="entry name" value="GntR"/>
    <property type="match status" value="1"/>
</dbReference>
<dbReference type="AlphaFoldDB" id="A0A0R2NRC9"/>
<accession>A0A0R2NRC9</accession>
<dbReference type="SMART" id="SM00866">
    <property type="entry name" value="UTRA"/>
    <property type="match status" value="1"/>
</dbReference>
<dbReference type="InterPro" id="IPR036388">
    <property type="entry name" value="WH-like_DNA-bd_sf"/>
</dbReference>
<dbReference type="GO" id="GO:0003700">
    <property type="term" value="F:DNA-binding transcription factor activity"/>
    <property type="evidence" value="ECO:0007669"/>
    <property type="project" value="InterPro"/>
</dbReference>
<dbReference type="InterPro" id="IPR011663">
    <property type="entry name" value="UTRA"/>
</dbReference>
<evidence type="ECO:0000259" key="4">
    <source>
        <dbReference type="PROSITE" id="PS50949"/>
    </source>
</evidence>
<dbReference type="PRINTS" id="PR00035">
    <property type="entry name" value="HTHGNTR"/>
</dbReference>
<keyword evidence="1" id="KW-0805">Transcription regulation</keyword>
<evidence type="ECO:0000313" key="5">
    <source>
        <dbReference type="EMBL" id="KRO27291.1"/>
    </source>
</evidence>
<dbReference type="InterPro" id="IPR050679">
    <property type="entry name" value="Bact_HTH_transcr_reg"/>
</dbReference>
<dbReference type="InterPro" id="IPR036390">
    <property type="entry name" value="WH_DNA-bd_sf"/>
</dbReference>
<dbReference type="PANTHER" id="PTHR44846:SF1">
    <property type="entry name" value="MANNOSYL-D-GLYCERATE TRANSPORT_METABOLISM SYSTEM REPRESSOR MNGR-RELATED"/>
    <property type="match status" value="1"/>
</dbReference>
<organism evidence="5 6">
    <name type="scientific">Lactiplantibacillus fabifermentans DSM 21115</name>
    <dbReference type="NCBI Taxonomy" id="1413187"/>
    <lineage>
        <taxon>Bacteria</taxon>
        <taxon>Bacillati</taxon>
        <taxon>Bacillota</taxon>
        <taxon>Bacilli</taxon>
        <taxon>Lactobacillales</taxon>
        <taxon>Lactobacillaceae</taxon>
        <taxon>Lactiplantibacillus</taxon>
    </lineage>
</organism>
<dbReference type="GO" id="GO:0003677">
    <property type="term" value="F:DNA binding"/>
    <property type="evidence" value="ECO:0007669"/>
    <property type="project" value="UniProtKB-KW"/>
</dbReference>
<dbReference type="SUPFAM" id="SSF46785">
    <property type="entry name" value="Winged helix' DNA-binding domain"/>
    <property type="match status" value="1"/>
</dbReference>
<dbReference type="Gene3D" id="1.10.10.10">
    <property type="entry name" value="Winged helix-like DNA-binding domain superfamily/Winged helix DNA-binding domain"/>
    <property type="match status" value="1"/>
</dbReference>
<comment type="caution">
    <text evidence="5">The sequence shown here is derived from an EMBL/GenBank/DDBJ whole genome shotgun (WGS) entry which is preliminary data.</text>
</comment>
<dbReference type="SUPFAM" id="SSF64288">
    <property type="entry name" value="Chorismate lyase-like"/>
    <property type="match status" value="1"/>
</dbReference>
<dbReference type="EMBL" id="AYGX02000082">
    <property type="protein sequence ID" value="KRO27291.1"/>
    <property type="molecule type" value="Genomic_DNA"/>
</dbReference>
<dbReference type="SMART" id="SM00345">
    <property type="entry name" value="HTH_GNTR"/>
    <property type="match status" value="1"/>
</dbReference>
<dbReference type="PROSITE" id="PS50949">
    <property type="entry name" value="HTH_GNTR"/>
    <property type="match status" value="1"/>
</dbReference>
<keyword evidence="2" id="KW-0238">DNA-binding</keyword>
<dbReference type="InterPro" id="IPR000524">
    <property type="entry name" value="Tscrpt_reg_HTH_GntR"/>
</dbReference>
<dbReference type="InterPro" id="IPR028978">
    <property type="entry name" value="Chorismate_lyase_/UTRA_dom_sf"/>
</dbReference>
<dbReference type="PANTHER" id="PTHR44846">
    <property type="entry name" value="MANNOSYL-D-GLYCERATE TRANSPORT/METABOLISM SYSTEM REPRESSOR MNGR-RELATED"/>
    <property type="match status" value="1"/>
</dbReference>
<dbReference type="Gene3D" id="3.40.1410.10">
    <property type="entry name" value="Chorismate lyase-like"/>
    <property type="match status" value="1"/>
</dbReference>
<evidence type="ECO:0000256" key="1">
    <source>
        <dbReference type="ARBA" id="ARBA00023015"/>
    </source>
</evidence>
<dbReference type="GO" id="GO:0045892">
    <property type="term" value="P:negative regulation of DNA-templated transcription"/>
    <property type="evidence" value="ECO:0007669"/>
    <property type="project" value="TreeGrafter"/>
</dbReference>
<dbReference type="Proteomes" id="UP000050920">
    <property type="component" value="Unassembled WGS sequence"/>
</dbReference>
<feature type="domain" description="HTH gntR-type" evidence="4">
    <location>
        <begin position="5"/>
        <end position="73"/>
    </location>
</feature>
<dbReference type="CDD" id="cd07377">
    <property type="entry name" value="WHTH_GntR"/>
    <property type="match status" value="1"/>
</dbReference>
<evidence type="ECO:0000256" key="3">
    <source>
        <dbReference type="ARBA" id="ARBA00023163"/>
    </source>
</evidence>
<protein>
    <submittedName>
        <fullName evidence="5">Transcription regulator</fullName>
    </submittedName>
</protein>
<name>A0A0R2NRC9_9LACO</name>
<dbReference type="Pfam" id="PF07702">
    <property type="entry name" value="UTRA"/>
    <property type="match status" value="1"/>
</dbReference>
<proteinExistence type="predicted"/>
<evidence type="ECO:0000313" key="6">
    <source>
        <dbReference type="Proteomes" id="UP000050920"/>
    </source>
</evidence>